<dbReference type="Pfam" id="PF14559">
    <property type="entry name" value="TPR_19"/>
    <property type="match status" value="1"/>
</dbReference>
<dbReference type="Gene3D" id="1.25.40.10">
    <property type="entry name" value="Tetratricopeptide repeat domain"/>
    <property type="match status" value="3"/>
</dbReference>
<dbReference type="InterPro" id="IPR019734">
    <property type="entry name" value="TPR_rpt"/>
</dbReference>
<dbReference type="OrthoDB" id="366548at2"/>
<dbReference type="InterPro" id="IPR007560">
    <property type="entry name" value="Restrct_endonuc_IV_Mrr"/>
</dbReference>
<reference evidence="4 6" key="3">
    <citation type="submission" date="2019-08" db="EMBL/GenBank/DDBJ databases">
        <authorList>
            <person name="Kuhnert P."/>
        </authorList>
    </citation>
    <scope>NUCLEOTIDE SEQUENCE [LARGE SCALE GENOMIC DNA]</scope>
    <source>
        <strain evidence="4 6">B36.5</strain>
    </source>
</reference>
<dbReference type="AlphaFoldDB" id="A0A0B7H114"/>
<keyword evidence="5" id="KW-1185">Reference proteome</keyword>
<dbReference type="GO" id="GO:0003677">
    <property type="term" value="F:DNA binding"/>
    <property type="evidence" value="ECO:0007669"/>
    <property type="project" value="InterPro"/>
</dbReference>
<dbReference type="Proteomes" id="UP000042527">
    <property type="component" value="Unassembled WGS sequence"/>
</dbReference>
<dbReference type="Pfam" id="PF04471">
    <property type="entry name" value="Mrr_cat"/>
    <property type="match status" value="1"/>
</dbReference>
<dbReference type="GO" id="GO:0009307">
    <property type="term" value="P:DNA restriction-modification system"/>
    <property type="evidence" value="ECO:0007669"/>
    <property type="project" value="InterPro"/>
</dbReference>
<dbReference type="Gene3D" id="3.40.1340.10">
    <property type="entry name" value="RNA polymerase, Rpb5, N-terminal domain"/>
    <property type="match status" value="1"/>
</dbReference>
<dbReference type="SUPFAM" id="SSF48452">
    <property type="entry name" value="TPR-like"/>
    <property type="match status" value="2"/>
</dbReference>
<protein>
    <submittedName>
        <fullName evidence="3">Tetratricopeptide repeat protein</fullName>
    </submittedName>
</protein>
<gene>
    <name evidence="4" type="ORF">FUT82_07440</name>
    <name evidence="3" type="ORF">TPHV1_40134</name>
</gene>
<dbReference type="PANTHER" id="PTHR12558:SF13">
    <property type="entry name" value="CELL DIVISION CYCLE PROTEIN 27 HOMOLOG"/>
    <property type="match status" value="1"/>
</dbReference>
<dbReference type="PROSITE" id="PS50005">
    <property type="entry name" value="TPR"/>
    <property type="match status" value="3"/>
</dbReference>
<evidence type="ECO:0000256" key="1">
    <source>
        <dbReference type="PROSITE-ProRule" id="PRU00339"/>
    </source>
</evidence>
<feature type="repeat" description="TPR" evidence="1">
    <location>
        <begin position="171"/>
        <end position="204"/>
    </location>
</feature>
<evidence type="ECO:0000313" key="3">
    <source>
        <dbReference type="EMBL" id="CEM62631.1"/>
    </source>
</evidence>
<dbReference type="GO" id="GO:0004519">
    <property type="term" value="F:endonuclease activity"/>
    <property type="evidence" value="ECO:0007669"/>
    <property type="project" value="InterPro"/>
</dbReference>
<dbReference type="RefSeq" id="WP_024753437.1">
    <property type="nucleotide sequence ID" value="NZ_CP031394.1"/>
</dbReference>
<dbReference type="InterPro" id="IPR036710">
    <property type="entry name" value="RNA_pol_Rpb5_N_sf"/>
</dbReference>
<dbReference type="GO" id="GO:0006351">
    <property type="term" value="P:DNA-templated transcription"/>
    <property type="evidence" value="ECO:0007669"/>
    <property type="project" value="InterPro"/>
</dbReference>
<feature type="repeat" description="TPR" evidence="1">
    <location>
        <begin position="137"/>
        <end position="170"/>
    </location>
</feature>
<dbReference type="EMBL" id="CDNC01000034">
    <property type="protein sequence ID" value="CEM62631.1"/>
    <property type="molecule type" value="Genomic_DNA"/>
</dbReference>
<dbReference type="InterPro" id="IPR011990">
    <property type="entry name" value="TPR-like_helical_dom_sf"/>
</dbReference>
<reference evidence="3" key="2">
    <citation type="submission" date="2015-01" db="EMBL/GenBank/DDBJ databases">
        <authorList>
            <person name="Xiang T."/>
            <person name="Song Y."/>
            <person name="Huang L."/>
            <person name="Wang B."/>
            <person name="Wu P."/>
        </authorList>
    </citation>
    <scope>NUCLEOTIDE SEQUENCE [LARGE SCALE GENOMIC DNA]</scope>
    <source>
        <strain evidence="3">V1</strain>
    </source>
</reference>
<feature type="domain" description="Restriction endonuclease type IV Mrr" evidence="2">
    <location>
        <begin position="403"/>
        <end position="451"/>
    </location>
</feature>
<sequence>MPTMYLISLIAVLSLSIVFLLVFLLKTFLAPHKITRIEKNINAGRYTNAIKQAKSALAKNPQNFAARYLLGKAYLADDKPELALAEFKIIGKTKVFTNIKEEIEFRSTIARLYLKFDQPEEALKEYALLVKLDPHCADFHYCIGQLFEQKNMSDMAINYYKRAIDLNPKHAPAYAALGLLYFRSGLLSDAKEAIDTVLKFGPDNTDALYYQGRLLRETKDYAHALTALEKAARDPALRKKCFIEKGRCYLEAQSTEKALFEFERALKLTKQDDSPATLQLRYFLAACYEKQREFDKAIEQWQLIRAVSPHFKDIAEKLSQYQGLQSNDHMKEYLTLSSVDFIRLCTVIAEQAFKLHVKSQKEMKQGCIIVGTPAEAEKWSNVRAQPKIIVFFRDSEIITDSFLRSLLEQMKTKAFTRGIVVSPSGFSRSAISFAETRPIDLIDEDSFKQLLENAEIAFKH</sequence>
<dbReference type="GO" id="GO:0051301">
    <property type="term" value="P:cell division"/>
    <property type="evidence" value="ECO:0007669"/>
    <property type="project" value="TreeGrafter"/>
</dbReference>
<dbReference type="SUPFAM" id="SSF53036">
    <property type="entry name" value="Eukaryotic RPB5 N-terminal domain"/>
    <property type="match status" value="1"/>
</dbReference>
<dbReference type="Proteomes" id="UP000323594">
    <property type="component" value="Chromosome"/>
</dbReference>
<dbReference type="GO" id="GO:0003899">
    <property type="term" value="F:DNA-directed RNA polymerase activity"/>
    <property type="evidence" value="ECO:0007669"/>
    <property type="project" value="InterPro"/>
</dbReference>
<evidence type="ECO:0000259" key="2">
    <source>
        <dbReference type="Pfam" id="PF04471"/>
    </source>
</evidence>
<accession>A0A0B7H114</accession>
<organism evidence="3 5">
    <name type="scientific">Treponema phagedenis</name>
    <dbReference type="NCBI Taxonomy" id="162"/>
    <lineage>
        <taxon>Bacteria</taxon>
        <taxon>Pseudomonadati</taxon>
        <taxon>Spirochaetota</taxon>
        <taxon>Spirochaetia</taxon>
        <taxon>Spirochaetales</taxon>
        <taxon>Treponemataceae</taxon>
        <taxon>Treponema</taxon>
    </lineage>
</organism>
<proteinExistence type="predicted"/>
<dbReference type="PANTHER" id="PTHR12558">
    <property type="entry name" value="CELL DIVISION CYCLE 16,23,27"/>
    <property type="match status" value="1"/>
</dbReference>
<dbReference type="Pfam" id="PF13432">
    <property type="entry name" value="TPR_16"/>
    <property type="match status" value="2"/>
</dbReference>
<dbReference type="SMART" id="SM00028">
    <property type="entry name" value="TPR"/>
    <property type="match status" value="7"/>
</dbReference>
<evidence type="ECO:0000313" key="4">
    <source>
        <dbReference type="EMBL" id="QEJ97842.1"/>
    </source>
</evidence>
<name>A0A0B7H114_TREPH</name>
<evidence type="ECO:0000313" key="5">
    <source>
        <dbReference type="Proteomes" id="UP000042527"/>
    </source>
</evidence>
<dbReference type="EMBL" id="CP042817">
    <property type="protein sequence ID" value="QEJ97842.1"/>
    <property type="molecule type" value="Genomic_DNA"/>
</dbReference>
<feature type="repeat" description="TPR" evidence="1">
    <location>
        <begin position="239"/>
        <end position="272"/>
    </location>
</feature>
<evidence type="ECO:0000313" key="6">
    <source>
        <dbReference type="Proteomes" id="UP000323594"/>
    </source>
</evidence>
<keyword evidence="1" id="KW-0802">TPR repeat</keyword>
<reference evidence="5" key="1">
    <citation type="submission" date="2015-01" db="EMBL/GenBank/DDBJ databases">
        <authorList>
            <person name="Manzoor Shahid"/>
            <person name="Zubair Saima"/>
        </authorList>
    </citation>
    <scope>NUCLEOTIDE SEQUENCE [LARGE SCALE GENOMIC DNA]</scope>
    <source>
        <strain evidence="5">V1</strain>
    </source>
</reference>